<sequence>MSPDHKDIFCKIIAGEMKSDIVLEDTDWIAINDIRPKAPVHILVIPRRHITTVADLTEGDAKLAGRLLVATRLVAEKAGIDKKGFRVIISHGEDGGQEVPHLHIHVLGGKKLLTANY</sequence>
<gene>
    <name evidence="5" type="ORF">A3A33_01895</name>
</gene>
<dbReference type="InterPro" id="IPR036265">
    <property type="entry name" value="HIT-like_sf"/>
</dbReference>
<dbReference type="PANTHER" id="PTHR23089">
    <property type="entry name" value="HISTIDINE TRIAD HIT PROTEIN"/>
    <property type="match status" value="1"/>
</dbReference>
<dbReference type="STRING" id="1802701.A3A33_01895"/>
<evidence type="ECO:0000313" key="6">
    <source>
        <dbReference type="Proteomes" id="UP000179047"/>
    </source>
</evidence>
<feature type="domain" description="HIT" evidence="4">
    <location>
        <begin position="8"/>
        <end position="117"/>
    </location>
</feature>
<dbReference type="GO" id="GO:0003824">
    <property type="term" value="F:catalytic activity"/>
    <property type="evidence" value="ECO:0007669"/>
    <property type="project" value="InterPro"/>
</dbReference>
<feature type="short sequence motif" description="Histidine triad motif" evidence="2 3">
    <location>
        <begin position="101"/>
        <end position="105"/>
    </location>
</feature>
<dbReference type="Gene3D" id="3.30.428.10">
    <property type="entry name" value="HIT-like"/>
    <property type="match status" value="1"/>
</dbReference>
<name>A0A1F8GTR1_9BACT</name>
<evidence type="ECO:0000256" key="1">
    <source>
        <dbReference type="PIRSR" id="PIRSR601310-1"/>
    </source>
</evidence>
<evidence type="ECO:0000259" key="4">
    <source>
        <dbReference type="PROSITE" id="PS51084"/>
    </source>
</evidence>
<proteinExistence type="predicted"/>
<dbReference type="PROSITE" id="PS51084">
    <property type="entry name" value="HIT_2"/>
    <property type="match status" value="1"/>
</dbReference>
<evidence type="ECO:0000313" key="5">
    <source>
        <dbReference type="EMBL" id="OGN28681.1"/>
    </source>
</evidence>
<reference evidence="5 6" key="1">
    <citation type="journal article" date="2016" name="Nat. Commun.">
        <title>Thousands of microbial genomes shed light on interconnected biogeochemical processes in an aquifer system.</title>
        <authorList>
            <person name="Anantharaman K."/>
            <person name="Brown C.T."/>
            <person name="Hug L.A."/>
            <person name="Sharon I."/>
            <person name="Castelle C.J."/>
            <person name="Probst A.J."/>
            <person name="Thomas B.C."/>
            <person name="Singh A."/>
            <person name="Wilkins M.J."/>
            <person name="Karaoz U."/>
            <person name="Brodie E.L."/>
            <person name="Williams K.H."/>
            <person name="Hubbard S.S."/>
            <person name="Banfield J.F."/>
        </authorList>
    </citation>
    <scope>NUCLEOTIDE SEQUENCE [LARGE SCALE GENOMIC DNA]</scope>
</reference>
<dbReference type="Pfam" id="PF01230">
    <property type="entry name" value="HIT"/>
    <property type="match status" value="1"/>
</dbReference>
<dbReference type="InterPro" id="IPR001310">
    <property type="entry name" value="Histidine_triad_HIT"/>
</dbReference>
<dbReference type="PRINTS" id="PR00332">
    <property type="entry name" value="HISTRIAD"/>
</dbReference>
<evidence type="ECO:0000256" key="2">
    <source>
        <dbReference type="PIRSR" id="PIRSR601310-3"/>
    </source>
</evidence>
<dbReference type="CDD" id="cd01276">
    <property type="entry name" value="PKCI_related"/>
    <property type="match status" value="1"/>
</dbReference>
<evidence type="ECO:0000256" key="3">
    <source>
        <dbReference type="PROSITE-ProRule" id="PRU00464"/>
    </source>
</evidence>
<comment type="caution">
    <text evidence="5">The sequence shown here is derived from an EMBL/GenBank/DDBJ whole genome shotgun (WGS) entry which is preliminary data.</text>
</comment>
<dbReference type="AlphaFoldDB" id="A0A1F8GTR1"/>
<accession>A0A1F8GTR1</accession>
<feature type="active site" description="Tele-AMP-histidine intermediate" evidence="1">
    <location>
        <position position="103"/>
    </location>
</feature>
<protein>
    <submittedName>
        <fullName evidence="5">Histidine triad nucleotide-binding protein</fullName>
    </submittedName>
</protein>
<dbReference type="Proteomes" id="UP000179047">
    <property type="component" value="Unassembled WGS sequence"/>
</dbReference>
<organism evidence="5 6">
    <name type="scientific">Candidatus Yanofskybacteria bacterium RIFCSPLOWO2_01_FULL_49_25</name>
    <dbReference type="NCBI Taxonomy" id="1802701"/>
    <lineage>
        <taxon>Bacteria</taxon>
        <taxon>Candidatus Yanofskyibacteriota</taxon>
    </lineage>
</organism>
<dbReference type="InterPro" id="IPR011146">
    <property type="entry name" value="HIT-like"/>
</dbReference>
<dbReference type="EMBL" id="MGKP01000013">
    <property type="protein sequence ID" value="OGN28681.1"/>
    <property type="molecule type" value="Genomic_DNA"/>
</dbReference>
<dbReference type="SUPFAM" id="SSF54197">
    <property type="entry name" value="HIT-like"/>
    <property type="match status" value="1"/>
</dbReference>